<feature type="transmembrane region" description="Helical" evidence="8">
    <location>
        <begin position="210"/>
        <end position="229"/>
    </location>
</feature>
<comment type="caution">
    <text evidence="9">The sequence shown here is derived from an EMBL/GenBank/DDBJ whole genome shotgun (WGS) entry which is preliminary data.</text>
</comment>
<keyword evidence="4 8" id="KW-1133">Transmembrane helix</keyword>
<keyword evidence="6" id="KW-0862">Zinc</keyword>
<keyword evidence="10" id="KW-1185">Reference proteome</keyword>
<keyword evidence="6" id="KW-0479">Metal-binding</keyword>
<dbReference type="InterPro" id="IPR004254">
    <property type="entry name" value="AdipoR/HlyIII-related"/>
</dbReference>
<evidence type="ECO:0000313" key="9">
    <source>
        <dbReference type="EMBL" id="OEJ88984.1"/>
    </source>
</evidence>
<sequence>MQEKYTLSRRSGSSKESSNKASPASDFKIAKTQLLCHFDDLPEWQKDNEYIHNGYVKETNSYKQILKSLSYLHNESVNIYTHLLPGIVCLLLLLGVLEHKTMPKYATTSYLDYLVVNFFFLGVLFCFSMSAAFHCFKAHSERVSIFGNKLDYLGIVFLIISSMVSIMYYGFYDRFLLFYFFTSITLIFGSMCTIVSLKDKFRAPHWRAKRATMFVLFGLSAVLPLVYGLNSYGYEATTKKIGLNWVLLEGVFYISGATLYGLRFPEKQSPGQFDYFFNSHQIFHVLVVAGAIAHYVGLIKSYKYVHEYML</sequence>
<dbReference type="GO" id="GO:0038023">
    <property type="term" value="F:signaling receptor activity"/>
    <property type="evidence" value="ECO:0007669"/>
    <property type="project" value="TreeGrafter"/>
</dbReference>
<dbReference type="VEuPathDB" id="FungiDB:AWRI3580_g2233"/>
<feature type="transmembrane region" description="Helical" evidence="8">
    <location>
        <begin position="282"/>
        <end position="302"/>
    </location>
</feature>
<evidence type="ECO:0000256" key="4">
    <source>
        <dbReference type="ARBA" id="ARBA00022989"/>
    </source>
</evidence>
<feature type="binding site" evidence="6">
    <location>
        <position position="134"/>
    </location>
    <ligand>
        <name>Zn(2+)</name>
        <dbReference type="ChEBI" id="CHEBI:29105"/>
    </ligand>
</feature>
<dbReference type="Pfam" id="PF03006">
    <property type="entry name" value="HlyIII"/>
    <property type="match status" value="1"/>
</dbReference>
<accession>A0A1E5RQ18</accession>
<evidence type="ECO:0000256" key="3">
    <source>
        <dbReference type="ARBA" id="ARBA00022692"/>
    </source>
</evidence>
<dbReference type="GO" id="GO:0016020">
    <property type="term" value="C:membrane"/>
    <property type="evidence" value="ECO:0007669"/>
    <property type="project" value="UniProtKB-SubCell"/>
</dbReference>
<comment type="subcellular location">
    <subcellularLocation>
        <location evidence="1">Membrane</location>
        <topology evidence="1">Multi-pass membrane protein</topology>
    </subcellularLocation>
</comment>
<gene>
    <name evidence="9" type="ORF">AWRI3580_g2233</name>
</gene>
<feature type="transmembrane region" description="Helical" evidence="8">
    <location>
        <begin position="150"/>
        <end position="171"/>
    </location>
</feature>
<evidence type="ECO:0000256" key="8">
    <source>
        <dbReference type="SAM" id="Phobius"/>
    </source>
</evidence>
<dbReference type="GO" id="GO:0006882">
    <property type="term" value="P:intracellular zinc ion homeostasis"/>
    <property type="evidence" value="ECO:0007669"/>
    <property type="project" value="TreeGrafter"/>
</dbReference>
<feature type="transmembrane region" description="Helical" evidence="8">
    <location>
        <begin position="177"/>
        <end position="198"/>
    </location>
</feature>
<evidence type="ECO:0000256" key="5">
    <source>
        <dbReference type="ARBA" id="ARBA00023136"/>
    </source>
</evidence>
<evidence type="ECO:0000256" key="1">
    <source>
        <dbReference type="ARBA" id="ARBA00004141"/>
    </source>
</evidence>
<dbReference type="EMBL" id="LPNN01000004">
    <property type="protein sequence ID" value="OEJ88984.1"/>
    <property type="molecule type" value="Genomic_DNA"/>
</dbReference>
<keyword evidence="3 8" id="KW-0812">Transmembrane</keyword>
<name>A0A1E5RQ18_HANUV</name>
<keyword evidence="9" id="KW-0675">Receptor</keyword>
<feature type="region of interest" description="Disordered" evidence="7">
    <location>
        <begin position="1"/>
        <end position="24"/>
    </location>
</feature>
<dbReference type="PANTHER" id="PTHR20855:SF52">
    <property type="entry name" value="ADIPONECTIN RECEPTOR PROTEIN"/>
    <property type="match status" value="1"/>
</dbReference>
<feature type="transmembrane region" description="Helical" evidence="8">
    <location>
        <begin position="117"/>
        <end position="138"/>
    </location>
</feature>
<evidence type="ECO:0000313" key="10">
    <source>
        <dbReference type="Proteomes" id="UP000095358"/>
    </source>
</evidence>
<feature type="binding site" evidence="6">
    <location>
        <position position="284"/>
    </location>
    <ligand>
        <name>Zn(2+)</name>
        <dbReference type="ChEBI" id="CHEBI:29105"/>
    </ligand>
</feature>
<protein>
    <submittedName>
        <fullName evidence="9">ADIPOR-like receptor IZH2</fullName>
    </submittedName>
</protein>
<evidence type="ECO:0000256" key="7">
    <source>
        <dbReference type="SAM" id="MobiDB-lite"/>
    </source>
</evidence>
<feature type="binding site" evidence="6">
    <location>
        <position position="280"/>
    </location>
    <ligand>
        <name>Zn(2+)</name>
        <dbReference type="ChEBI" id="CHEBI:29105"/>
    </ligand>
</feature>
<proteinExistence type="inferred from homology"/>
<evidence type="ECO:0000256" key="2">
    <source>
        <dbReference type="ARBA" id="ARBA00007018"/>
    </source>
</evidence>
<reference evidence="10" key="1">
    <citation type="journal article" date="2016" name="Genome Announc.">
        <title>Genome sequences of three species of Hanseniaspora isolated from spontaneous wine fermentations.</title>
        <authorList>
            <person name="Sternes P.R."/>
            <person name="Lee D."/>
            <person name="Kutyna D.R."/>
            <person name="Borneman A.R."/>
        </authorList>
    </citation>
    <scope>NUCLEOTIDE SEQUENCE [LARGE SCALE GENOMIC DNA]</scope>
    <source>
        <strain evidence="10">AWRI3580</strain>
    </source>
</reference>
<feature type="transmembrane region" description="Helical" evidence="8">
    <location>
        <begin position="241"/>
        <end position="262"/>
    </location>
</feature>
<dbReference type="AlphaFoldDB" id="A0A1E5RQ18"/>
<dbReference type="Proteomes" id="UP000095358">
    <property type="component" value="Unassembled WGS sequence"/>
</dbReference>
<feature type="compositionally biased region" description="Low complexity" evidence="7">
    <location>
        <begin position="8"/>
        <end position="24"/>
    </location>
</feature>
<dbReference type="GO" id="GO:0046872">
    <property type="term" value="F:metal ion binding"/>
    <property type="evidence" value="ECO:0007669"/>
    <property type="project" value="UniProtKB-KW"/>
</dbReference>
<dbReference type="PANTHER" id="PTHR20855">
    <property type="entry name" value="ADIPOR/PROGESTIN RECEPTOR-RELATED"/>
    <property type="match status" value="1"/>
</dbReference>
<evidence type="ECO:0000256" key="6">
    <source>
        <dbReference type="PIRSR" id="PIRSR604254-1"/>
    </source>
</evidence>
<comment type="similarity">
    <text evidence="2">Belongs to the ADIPOR family.</text>
</comment>
<dbReference type="OrthoDB" id="529367at2759"/>
<dbReference type="STRING" id="29833.A0A1E5RQ18"/>
<keyword evidence="5 8" id="KW-0472">Membrane</keyword>
<organism evidence="9 10">
    <name type="scientific">Hanseniaspora uvarum</name>
    <name type="common">Yeast</name>
    <name type="synonym">Kloeckera apiculata</name>
    <dbReference type="NCBI Taxonomy" id="29833"/>
    <lineage>
        <taxon>Eukaryota</taxon>
        <taxon>Fungi</taxon>
        <taxon>Dikarya</taxon>
        <taxon>Ascomycota</taxon>
        <taxon>Saccharomycotina</taxon>
        <taxon>Saccharomycetes</taxon>
        <taxon>Saccharomycodales</taxon>
        <taxon>Saccharomycodaceae</taxon>
        <taxon>Hanseniaspora</taxon>
    </lineage>
</organism>